<dbReference type="GO" id="GO:0008237">
    <property type="term" value="F:metallopeptidase activity"/>
    <property type="evidence" value="ECO:0007669"/>
    <property type="project" value="InterPro"/>
</dbReference>
<evidence type="ECO:0008006" key="4">
    <source>
        <dbReference type="Google" id="ProtNLM"/>
    </source>
</evidence>
<keyword evidence="1" id="KW-0732">Signal</keyword>
<feature type="signal peptide" evidence="1">
    <location>
        <begin position="1"/>
        <end position="28"/>
    </location>
</feature>
<reference evidence="2 3" key="1">
    <citation type="submission" date="2016-01" db="EMBL/GenBank/DDBJ databases">
        <title>Investigation of taxonomic status of Bacillus aminovorans.</title>
        <authorList>
            <person name="Verma A."/>
            <person name="Pal Y."/>
            <person name="Krishnamurthi S."/>
        </authorList>
    </citation>
    <scope>NUCLEOTIDE SEQUENCE [LARGE SCALE GENOMIC DNA]</scope>
    <source>
        <strain evidence="2 3">DSM 1314</strain>
    </source>
</reference>
<dbReference type="InterPro" id="IPR024079">
    <property type="entry name" value="MetalloPept_cat_dom_sf"/>
</dbReference>
<dbReference type="Gene3D" id="3.40.390.10">
    <property type="entry name" value="Collagenase (Catalytic Domain)"/>
    <property type="match status" value="1"/>
</dbReference>
<sequence length="192" mass="21849">MFSKLKILGSLIMLLSLFGVLSSNQASAHTVTETGSESRGFVVTSHTIDGRTTTFYYTFTTEQFWKDRMDTGRYYLNSETNGKLTASNYLPQNATNFVEDVTYYNSGWVARTLSNVSGQHKTMWIMQFNAAYQNDFPAAQWSRIAQHELGHVFGLKDLTYQVNINRLMWQSAGNYAGLTQNEKYGLGHIWGY</sequence>
<evidence type="ECO:0000313" key="3">
    <source>
        <dbReference type="Proteomes" id="UP000076935"/>
    </source>
</evidence>
<dbReference type="SUPFAM" id="SSF55486">
    <property type="entry name" value="Metalloproteases ('zincins'), catalytic domain"/>
    <property type="match status" value="1"/>
</dbReference>
<accession>A0A177L877</accession>
<keyword evidence="3" id="KW-1185">Reference proteome</keyword>
<dbReference type="EMBL" id="LQWY01000014">
    <property type="protein sequence ID" value="OAH61940.1"/>
    <property type="molecule type" value="Genomic_DNA"/>
</dbReference>
<comment type="caution">
    <text evidence="2">The sequence shown here is derived from an EMBL/GenBank/DDBJ whole genome shotgun (WGS) entry which is preliminary data.</text>
</comment>
<proteinExistence type="predicted"/>
<dbReference type="Proteomes" id="UP000076935">
    <property type="component" value="Unassembled WGS sequence"/>
</dbReference>
<evidence type="ECO:0000256" key="1">
    <source>
        <dbReference type="SAM" id="SignalP"/>
    </source>
</evidence>
<dbReference type="AlphaFoldDB" id="A0A177L877"/>
<feature type="chain" id="PRO_5008066688" description="Peptidase M10 metallopeptidase domain-containing protein" evidence="1">
    <location>
        <begin position="29"/>
        <end position="192"/>
    </location>
</feature>
<protein>
    <recommendedName>
        <fullName evidence="4">Peptidase M10 metallopeptidase domain-containing protein</fullName>
    </recommendedName>
</protein>
<gene>
    <name evidence="2" type="ORF">AWH49_10985</name>
</gene>
<name>A0A177L877_9BACI</name>
<dbReference type="RefSeq" id="WP_063965086.1">
    <property type="nucleotide sequence ID" value="NZ_JBCNAN010000021.1"/>
</dbReference>
<organism evidence="2 3">
    <name type="scientific">Domibacillus aminovorans</name>
    <dbReference type="NCBI Taxonomy" id="29332"/>
    <lineage>
        <taxon>Bacteria</taxon>
        <taxon>Bacillati</taxon>
        <taxon>Bacillota</taxon>
        <taxon>Bacilli</taxon>
        <taxon>Bacillales</taxon>
        <taxon>Bacillaceae</taxon>
        <taxon>Domibacillus</taxon>
    </lineage>
</organism>
<evidence type="ECO:0000313" key="2">
    <source>
        <dbReference type="EMBL" id="OAH61940.1"/>
    </source>
</evidence>